<protein>
    <recommendedName>
        <fullName evidence="3">Xaa-Pro dipeptidyl-peptidase</fullName>
        <ecNumber evidence="3">3.4.14.11</ecNumber>
    </recommendedName>
    <alternativeName>
        <fullName evidence="8">X-prolyl-dipeptidyl aminopeptidase</fullName>
    </alternativeName>
</protein>
<dbReference type="RefSeq" id="WP_203817374.1">
    <property type="nucleotide sequence ID" value="NZ_BAAABP010000039.1"/>
</dbReference>
<proteinExistence type="inferred from homology"/>
<evidence type="ECO:0000256" key="10">
    <source>
        <dbReference type="SAM" id="SignalP"/>
    </source>
</evidence>
<evidence type="ECO:0000256" key="2">
    <source>
        <dbReference type="ARBA" id="ARBA00010819"/>
    </source>
</evidence>
<name>A0A919MFQ1_9ACTN</name>
<evidence type="ECO:0000256" key="7">
    <source>
        <dbReference type="ARBA" id="ARBA00022825"/>
    </source>
</evidence>
<dbReference type="NCBIfam" id="NF003780">
    <property type="entry name" value="PRK05371.1-1"/>
    <property type="match status" value="1"/>
</dbReference>
<dbReference type="SMART" id="SM00939">
    <property type="entry name" value="PepX_C"/>
    <property type="match status" value="1"/>
</dbReference>
<evidence type="ECO:0000313" key="12">
    <source>
        <dbReference type="EMBL" id="GIE10815.1"/>
    </source>
</evidence>
<dbReference type="Proteomes" id="UP000598174">
    <property type="component" value="Unassembled WGS sequence"/>
</dbReference>
<dbReference type="SUPFAM" id="SSF53474">
    <property type="entry name" value="alpha/beta-Hydrolases"/>
    <property type="match status" value="1"/>
</dbReference>
<dbReference type="EC" id="3.4.14.11" evidence="3"/>
<gene>
    <name evidence="12" type="primary">pepX</name>
    <name evidence="12" type="ORF">Afe05nite_26550</name>
</gene>
<keyword evidence="7" id="KW-0720">Serine protease</keyword>
<evidence type="ECO:0000256" key="6">
    <source>
        <dbReference type="ARBA" id="ARBA00022801"/>
    </source>
</evidence>
<feature type="region of interest" description="Disordered" evidence="9">
    <location>
        <begin position="372"/>
        <end position="410"/>
    </location>
</feature>
<evidence type="ECO:0000256" key="4">
    <source>
        <dbReference type="ARBA" id="ARBA00022438"/>
    </source>
</evidence>
<dbReference type="PANTHER" id="PTHR43056:SF10">
    <property type="entry name" value="COCE_NOND FAMILY, PUTATIVE (AFU_ORTHOLOGUE AFUA_7G00600)-RELATED"/>
    <property type="match status" value="1"/>
</dbReference>
<evidence type="ECO:0000256" key="3">
    <source>
        <dbReference type="ARBA" id="ARBA00012463"/>
    </source>
</evidence>
<comment type="caution">
    <text evidence="12">The sequence shown here is derived from an EMBL/GenBank/DDBJ whole genome shotgun (WGS) entry which is preliminary data.</text>
</comment>
<dbReference type="Pfam" id="PF08530">
    <property type="entry name" value="PepX_C"/>
    <property type="match status" value="1"/>
</dbReference>
<sequence>MRLNRLMAVTLCALTASAAAVAPATAATKGPTEPIHDYTQAVRERVWVQTPVDSDADGRPDRVAVRVIRPATATRVPVIFQASPYYAGLNDVPNHDDVDRGVSAFGTSPGLDRAAETITFSGYLDNYFVPRGYAVVFADSLGSGGSDGCPTSGGRNETLGMKAVIDWLNGRAPGFDESGQAVGAGWSTGRTGMIGVSYNGTLPNAVAATGVRGLETIVPIAAISSWYDYYRANGGVVAPGGFQGEDTDVLAKAVLTRAHPEVCERVLADLEKRQDRETGDYNAYWAERNYVRDAGKVRASVFVVHGLHDDNVRTQQFGQWWDALRGPKKIWLHQADHTDPFNVRRDVWLATLHRWFDFWLYRIDTGIMGDPQADVETAPGHWQTSSTWPPRSTRPVSEKLGSGPRQVFVDDPARTPQSLVANETVPDPNRLIHLGPELARETRLSGTASVTVRADLTGGSPYLTALLVDYGTADRWAGTRTLAEQDCVGPGIPGDPGCFNRREEVVDSTPYEIVTRGWLDVRNRLTPARTTPIRAGQSDEFRWNLQPTEHVFAAGHRIGLVLVSTDRDHTLRYPAGTVVGVRPALSSVTLPLS</sequence>
<dbReference type="InterPro" id="IPR029058">
    <property type="entry name" value="AB_hydrolase_fold"/>
</dbReference>
<dbReference type="PANTHER" id="PTHR43056">
    <property type="entry name" value="PEPTIDASE S9 PROLYL OLIGOPEPTIDASE"/>
    <property type="match status" value="1"/>
</dbReference>
<dbReference type="Pfam" id="PF02129">
    <property type="entry name" value="Peptidase_S15"/>
    <property type="match status" value="1"/>
</dbReference>
<dbReference type="GO" id="GO:0004177">
    <property type="term" value="F:aminopeptidase activity"/>
    <property type="evidence" value="ECO:0007669"/>
    <property type="project" value="UniProtKB-KW"/>
</dbReference>
<dbReference type="NCBIfam" id="TIGR00976">
    <property type="entry name" value="CocE_NonD"/>
    <property type="match status" value="1"/>
</dbReference>
<dbReference type="GO" id="GO:0006508">
    <property type="term" value="P:proteolysis"/>
    <property type="evidence" value="ECO:0007669"/>
    <property type="project" value="UniProtKB-KW"/>
</dbReference>
<dbReference type="Gene3D" id="2.60.120.260">
    <property type="entry name" value="Galactose-binding domain-like"/>
    <property type="match status" value="1"/>
</dbReference>
<dbReference type="InterPro" id="IPR008979">
    <property type="entry name" value="Galactose-bd-like_sf"/>
</dbReference>
<evidence type="ECO:0000313" key="13">
    <source>
        <dbReference type="Proteomes" id="UP000598174"/>
    </source>
</evidence>
<dbReference type="EMBL" id="BOMM01000020">
    <property type="protein sequence ID" value="GIE10815.1"/>
    <property type="molecule type" value="Genomic_DNA"/>
</dbReference>
<evidence type="ECO:0000256" key="5">
    <source>
        <dbReference type="ARBA" id="ARBA00022670"/>
    </source>
</evidence>
<comment type="catalytic activity">
    <reaction evidence="1">
        <text>Hydrolyzes Xaa-Pro-|- bonds to release unblocked, N-terminal dipeptides from substrates including Ala-Pro-|-p-nitroanilide and (sequentially) Tyr-Pro-|-Phe-Pro-|-Gly-Pro-|-Ile.</text>
        <dbReference type="EC" id="3.4.14.11"/>
    </reaction>
</comment>
<dbReference type="InterPro" id="IPR008252">
    <property type="entry name" value="Pept_S15_Xpro"/>
</dbReference>
<dbReference type="InterPro" id="IPR050585">
    <property type="entry name" value="Xaa-Pro_dipeptidyl-ppase/CocE"/>
</dbReference>
<keyword evidence="5" id="KW-0645">Protease</keyword>
<dbReference type="InterPro" id="IPR013736">
    <property type="entry name" value="Xaa-Pro_dipept_C"/>
</dbReference>
<keyword evidence="10" id="KW-0732">Signal</keyword>
<dbReference type="Gene3D" id="3.40.50.1820">
    <property type="entry name" value="alpha/beta hydrolase"/>
    <property type="match status" value="2"/>
</dbReference>
<comment type="similarity">
    <text evidence="2">Belongs to the peptidase S15 family.</text>
</comment>
<feature type="domain" description="Xaa-Pro dipeptidyl-peptidase C-terminal" evidence="11">
    <location>
        <begin position="353"/>
        <end position="591"/>
    </location>
</feature>
<reference evidence="12" key="1">
    <citation type="submission" date="2021-01" db="EMBL/GenBank/DDBJ databases">
        <title>Whole genome shotgun sequence of Actinoplanes ferrugineus NBRC 15555.</title>
        <authorList>
            <person name="Komaki H."/>
            <person name="Tamura T."/>
        </authorList>
    </citation>
    <scope>NUCLEOTIDE SEQUENCE</scope>
    <source>
        <strain evidence="12">NBRC 15555</strain>
    </source>
</reference>
<dbReference type="GO" id="GO:0008239">
    <property type="term" value="F:dipeptidyl-peptidase activity"/>
    <property type="evidence" value="ECO:0007669"/>
    <property type="project" value="UniProtKB-EC"/>
</dbReference>
<dbReference type="InterPro" id="IPR005674">
    <property type="entry name" value="CocE/Ser_esterase"/>
</dbReference>
<evidence type="ECO:0000256" key="1">
    <source>
        <dbReference type="ARBA" id="ARBA00000123"/>
    </source>
</evidence>
<dbReference type="AlphaFoldDB" id="A0A919MFQ1"/>
<feature type="signal peptide" evidence="10">
    <location>
        <begin position="1"/>
        <end position="26"/>
    </location>
</feature>
<keyword evidence="13" id="KW-1185">Reference proteome</keyword>
<evidence type="ECO:0000256" key="8">
    <source>
        <dbReference type="ARBA" id="ARBA00030045"/>
    </source>
</evidence>
<keyword evidence="6" id="KW-0378">Hydrolase</keyword>
<accession>A0A919MFQ1</accession>
<keyword evidence="4" id="KW-0031">Aminopeptidase</keyword>
<feature type="chain" id="PRO_5037433315" description="Xaa-Pro dipeptidyl-peptidase" evidence="10">
    <location>
        <begin position="27"/>
        <end position="593"/>
    </location>
</feature>
<organism evidence="12 13">
    <name type="scientific">Paractinoplanes ferrugineus</name>
    <dbReference type="NCBI Taxonomy" id="113564"/>
    <lineage>
        <taxon>Bacteria</taxon>
        <taxon>Bacillati</taxon>
        <taxon>Actinomycetota</taxon>
        <taxon>Actinomycetes</taxon>
        <taxon>Micromonosporales</taxon>
        <taxon>Micromonosporaceae</taxon>
        <taxon>Paractinoplanes</taxon>
    </lineage>
</organism>
<dbReference type="SUPFAM" id="SSF49785">
    <property type="entry name" value="Galactose-binding domain-like"/>
    <property type="match status" value="1"/>
</dbReference>
<evidence type="ECO:0000256" key="9">
    <source>
        <dbReference type="SAM" id="MobiDB-lite"/>
    </source>
</evidence>
<dbReference type="GO" id="GO:0008236">
    <property type="term" value="F:serine-type peptidase activity"/>
    <property type="evidence" value="ECO:0007669"/>
    <property type="project" value="UniProtKB-KW"/>
</dbReference>
<evidence type="ECO:0000259" key="11">
    <source>
        <dbReference type="SMART" id="SM00939"/>
    </source>
</evidence>
<dbReference type="InterPro" id="IPR000383">
    <property type="entry name" value="Xaa-Pro-like_dom"/>
</dbReference>
<dbReference type="PRINTS" id="PR00923">
    <property type="entry name" value="LACTOPTASE"/>
</dbReference>